<sequence length="71" mass="8389">MAAPSGLELPEETRLHEGELLWAAIERFFWFRLLQKVLTVLKIVRPKLQSLKLMMMGLGVYMWWELEVLMA</sequence>
<name>A0A835H5J2_9MAGN</name>
<keyword evidence="2" id="KW-1185">Reference proteome</keyword>
<proteinExistence type="predicted"/>
<dbReference type="Proteomes" id="UP000631114">
    <property type="component" value="Unassembled WGS sequence"/>
</dbReference>
<comment type="caution">
    <text evidence="1">The sequence shown here is derived from an EMBL/GenBank/DDBJ whole genome shotgun (WGS) entry which is preliminary data.</text>
</comment>
<dbReference type="EMBL" id="JADFTS010000008">
    <property type="protein sequence ID" value="KAF9593016.1"/>
    <property type="molecule type" value="Genomic_DNA"/>
</dbReference>
<reference evidence="1 2" key="1">
    <citation type="submission" date="2020-10" db="EMBL/GenBank/DDBJ databases">
        <title>The Coptis chinensis genome and diversification of protoberbering-type alkaloids.</title>
        <authorList>
            <person name="Wang B."/>
            <person name="Shu S."/>
            <person name="Song C."/>
            <person name="Liu Y."/>
        </authorList>
    </citation>
    <scope>NUCLEOTIDE SEQUENCE [LARGE SCALE GENOMIC DNA]</scope>
    <source>
        <strain evidence="1">HL-2020</strain>
        <tissue evidence="1">Leaf</tissue>
    </source>
</reference>
<accession>A0A835H5J2</accession>
<evidence type="ECO:0000313" key="1">
    <source>
        <dbReference type="EMBL" id="KAF9593016.1"/>
    </source>
</evidence>
<gene>
    <name evidence="1" type="ORF">IFM89_019743</name>
</gene>
<protein>
    <submittedName>
        <fullName evidence="1">Uncharacterized protein</fullName>
    </submittedName>
</protein>
<dbReference type="AlphaFoldDB" id="A0A835H5J2"/>
<organism evidence="1 2">
    <name type="scientific">Coptis chinensis</name>
    <dbReference type="NCBI Taxonomy" id="261450"/>
    <lineage>
        <taxon>Eukaryota</taxon>
        <taxon>Viridiplantae</taxon>
        <taxon>Streptophyta</taxon>
        <taxon>Embryophyta</taxon>
        <taxon>Tracheophyta</taxon>
        <taxon>Spermatophyta</taxon>
        <taxon>Magnoliopsida</taxon>
        <taxon>Ranunculales</taxon>
        <taxon>Ranunculaceae</taxon>
        <taxon>Coptidoideae</taxon>
        <taxon>Coptis</taxon>
    </lineage>
</organism>
<evidence type="ECO:0000313" key="2">
    <source>
        <dbReference type="Proteomes" id="UP000631114"/>
    </source>
</evidence>